<organism evidence="1 2">
    <name type="scientific">Empedobacter falsenii</name>
    <dbReference type="NCBI Taxonomy" id="343874"/>
    <lineage>
        <taxon>Bacteria</taxon>
        <taxon>Pseudomonadati</taxon>
        <taxon>Bacteroidota</taxon>
        <taxon>Flavobacteriia</taxon>
        <taxon>Flavobacteriales</taxon>
        <taxon>Weeksellaceae</taxon>
        <taxon>Empedobacter</taxon>
    </lineage>
</organism>
<keyword evidence="2" id="KW-1185">Reference proteome</keyword>
<dbReference type="EMBL" id="CP106831">
    <property type="protein sequence ID" value="WIH97714.1"/>
    <property type="molecule type" value="Genomic_DNA"/>
</dbReference>
<name>A0ABY8V8L3_9FLAO</name>
<accession>A0ABY8V8L3</accession>
<evidence type="ECO:0000313" key="1">
    <source>
        <dbReference type="EMBL" id="WIH97714.1"/>
    </source>
</evidence>
<proteinExistence type="predicted"/>
<gene>
    <name evidence="1" type="ORF">OBA43_01895</name>
</gene>
<dbReference type="RefSeq" id="WP_284583741.1">
    <property type="nucleotide sequence ID" value="NZ_CP106831.1"/>
</dbReference>
<protein>
    <submittedName>
        <fullName evidence="1">Uncharacterized protein</fullName>
    </submittedName>
</protein>
<sequence length="209" mass="24980">MINDFFVKESCNFSEANTKQIEMKLKDVPALKIAILDLPTKEKDKLLLRLINKDETLVEHLHFQLLEDESDLQDRVKIIYEKIDSQFKKSNHLINQINIIRSHRQLLLTLKTLSGIVNYHVQITKDKVSEFELRKYILQESFTRYSYLFNKYTTGENAEKLFKYQAGRLKLIQSIFDKFHEDLKYDYENEIQQLNDFLKETPLKNSRIE</sequence>
<dbReference type="Proteomes" id="UP001223501">
    <property type="component" value="Chromosome"/>
</dbReference>
<evidence type="ECO:0000313" key="2">
    <source>
        <dbReference type="Proteomes" id="UP001223501"/>
    </source>
</evidence>
<reference evidence="1 2" key="1">
    <citation type="submission" date="2022-09" db="EMBL/GenBank/DDBJ databases">
        <title>Whole genome sequencing analysis of tet(X)-positive Empedobacter falsenii YWS9-3.</title>
        <authorList>
            <person name="Chen C."/>
            <person name="Lv Y.-L."/>
        </authorList>
    </citation>
    <scope>NUCLEOTIDE SEQUENCE [LARGE SCALE GENOMIC DNA]</scope>
    <source>
        <strain evidence="1 2">YWS9-3_T</strain>
    </source>
</reference>